<keyword evidence="3" id="KW-1185">Reference proteome</keyword>
<feature type="region of interest" description="Disordered" evidence="1">
    <location>
        <begin position="1"/>
        <end position="50"/>
    </location>
</feature>
<gene>
    <name evidence="2" type="ORF">CFP56_041948</name>
</gene>
<dbReference type="EMBL" id="PKMF04000087">
    <property type="protein sequence ID" value="KAK7851485.1"/>
    <property type="molecule type" value="Genomic_DNA"/>
</dbReference>
<sequence>MKPSTSPTTASPPSSSAKSKPQASPSSTNPPSVTSSPTPATLTPSLPKATAPECSSAIKMTPDLHYIQFNPVDDNYFISGSIDGKSESQSHCAVSRRLKSSGLGSIQVHLPHVITGAPDLLCSRCYIRVTTLLDTAT</sequence>
<reference evidence="2 3" key="1">
    <citation type="journal article" date="2018" name="Sci. Data">
        <title>The draft genome sequence of cork oak.</title>
        <authorList>
            <person name="Ramos A.M."/>
            <person name="Usie A."/>
            <person name="Barbosa P."/>
            <person name="Barros P.M."/>
            <person name="Capote T."/>
            <person name="Chaves I."/>
            <person name="Simoes F."/>
            <person name="Abreu I."/>
            <person name="Carrasquinho I."/>
            <person name="Faro C."/>
            <person name="Guimaraes J.B."/>
            <person name="Mendonca D."/>
            <person name="Nobrega F."/>
            <person name="Rodrigues L."/>
            <person name="Saibo N.J.M."/>
            <person name="Varela M.C."/>
            <person name="Egas C."/>
            <person name="Matos J."/>
            <person name="Miguel C.M."/>
            <person name="Oliveira M.M."/>
            <person name="Ricardo C.P."/>
            <person name="Goncalves S."/>
        </authorList>
    </citation>
    <scope>NUCLEOTIDE SEQUENCE [LARGE SCALE GENOMIC DNA]</scope>
    <source>
        <strain evidence="3">cv. HL8</strain>
    </source>
</reference>
<proteinExistence type="predicted"/>
<organism evidence="2 3">
    <name type="scientific">Quercus suber</name>
    <name type="common">Cork oak</name>
    <dbReference type="NCBI Taxonomy" id="58331"/>
    <lineage>
        <taxon>Eukaryota</taxon>
        <taxon>Viridiplantae</taxon>
        <taxon>Streptophyta</taxon>
        <taxon>Embryophyta</taxon>
        <taxon>Tracheophyta</taxon>
        <taxon>Spermatophyta</taxon>
        <taxon>Magnoliopsida</taxon>
        <taxon>eudicotyledons</taxon>
        <taxon>Gunneridae</taxon>
        <taxon>Pentapetalae</taxon>
        <taxon>rosids</taxon>
        <taxon>fabids</taxon>
        <taxon>Fagales</taxon>
        <taxon>Fagaceae</taxon>
        <taxon>Quercus</taxon>
    </lineage>
</organism>
<protein>
    <submittedName>
        <fullName evidence="2">Uncharacterized protein</fullName>
    </submittedName>
</protein>
<dbReference type="AlphaFoldDB" id="A0AAW0LJW4"/>
<evidence type="ECO:0000313" key="2">
    <source>
        <dbReference type="EMBL" id="KAK7851485.1"/>
    </source>
</evidence>
<accession>A0AAW0LJW4</accession>
<evidence type="ECO:0000256" key="1">
    <source>
        <dbReference type="SAM" id="MobiDB-lite"/>
    </source>
</evidence>
<dbReference type="Proteomes" id="UP000237347">
    <property type="component" value="Unassembled WGS sequence"/>
</dbReference>
<comment type="caution">
    <text evidence="2">The sequence shown here is derived from an EMBL/GenBank/DDBJ whole genome shotgun (WGS) entry which is preliminary data.</text>
</comment>
<evidence type="ECO:0000313" key="3">
    <source>
        <dbReference type="Proteomes" id="UP000237347"/>
    </source>
</evidence>
<name>A0AAW0LJW4_QUESU</name>